<name>A0A1F7GI55_9BACT</name>
<feature type="transmembrane region" description="Helical" evidence="1">
    <location>
        <begin position="22"/>
        <end position="40"/>
    </location>
</feature>
<keyword evidence="1" id="KW-0812">Transmembrane</keyword>
<protein>
    <recommendedName>
        <fullName evidence="4">ABC-2 type transporter domain-containing protein</fullName>
    </recommendedName>
</protein>
<evidence type="ECO:0000313" key="3">
    <source>
        <dbReference type="Proteomes" id="UP000177026"/>
    </source>
</evidence>
<dbReference type="EMBL" id="MFZI01000074">
    <property type="protein sequence ID" value="OGK18182.1"/>
    <property type="molecule type" value="Genomic_DNA"/>
</dbReference>
<feature type="transmembrane region" description="Helical" evidence="1">
    <location>
        <begin position="75"/>
        <end position="94"/>
    </location>
</feature>
<gene>
    <name evidence="2" type="ORF">A2866_04820</name>
</gene>
<dbReference type="PANTHER" id="PTHR36833">
    <property type="entry name" value="SLR0610 PROTEIN-RELATED"/>
    <property type="match status" value="1"/>
</dbReference>
<dbReference type="PANTHER" id="PTHR36833:SF2">
    <property type="entry name" value="SLR0610 PROTEIN"/>
    <property type="match status" value="1"/>
</dbReference>
<evidence type="ECO:0008006" key="4">
    <source>
        <dbReference type="Google" id="ProtNLM"/>
    </source>
</evidence>
<feature type="transmembrane region" description="Helical" evidence="1">
    <location>
        <begin position="162"/>
        <end position="180"/>
    </location>
</feature>
<evidence type="ECO:0000256" key="1">
    <source>
        <dbReference type="SAM" id="Phobius"/>
    </source>
</evidence>
<feature type="transmembrane region" description="Helical" evidence="1">
    <location>
        <begin position="106"/>
        <end position="124"/>
    </location>
</feature>
<feature type="transmembrane region" description="Helical" evidence="1">
    <location>
        <begin position="192"/>
        <end position="210"/>
    </location>
</feature>
<keyword evidence="1" id="KW-1133">Transmembrane helix</keyword>
<dbReference type="AlphaFoldDB" id="A0A1F7GI55"/>
<accession>A0A1F7GI55</accession>
<keyword evidence="1" id="KW-0472">Membrane</keyword>
<dbReference type="Proteomes" id="UP000177026">
    <property type="component" value="Unassembled WGS sequence"/>
</dbReference>
<dbReference type="InterPro" id="IPR010390">
    <property type="entry name" value="ABC-2_transporter-like"/>
</dbReference>
<proteinExistence type="predicted"/>
<dbReference type="Pfam" id="PF06182">
    <property type="entry name" value="ABC2_membrane_6"/>
    <property type="match status" value="1"/>
</dbReference>
<organism evidence="2 3">
    <name type="scientific">Candidatus Roizmanbacteria bacterium RIFCSPHIGHO2_01_FULL_39_8</name>
    <dbReference type="NCBI Taxonomy" id="1802033"/>
    <lineage>
        <taxon>Bacteria</taxon>
        <taxon>Candidatus Roizmaniibacteriota</taxon>
    </lineage>
</organism>
<feature type="transmembrane region" description="Helical" evidence="1">
    <location>
        <begin position="130"/>
        <end position="150"/>
    </location>
</feature>
<evidence type="ECO:0000313" key="2">
    <source>
        <dbReference type="EMBL" id="OGK18182.1"/>
    </source>
</evidence>
<comment type="caution">
    <text evidence="2">The sequence shown here is derived from an EMBL/GenBank/DDBJ whole genome shotgun (WGS) entry which is preliminary data.</text>
</comment>
<sequence length="222" mass="25737">MISVLLLTSTVSRIYGWTSQELIILTASFSFLWGFFHFFFAPNFEDIPDIIDRGDLDFILLKPIDSQFFLTLQKINFSAFIRTLIGIVVLFIVINGLQLHITMLQILSYLFTVFMGLILIYSLWFFVSTFIIWFPRLSNLTAFLFLISGISRYPPEILQGTGQFIFLFLLPIFLFVSIPTKVLLHKALSGELLLLFLCMVGFFLLARYFWKFALRHYTSASS</sequence>
<reference evidence="2 3" key="1">
    <citation type="journal article" date="2016" name="Nat. Commun.">
        <title>Thousands of microbial genomes shed light on interconnected biogeochemical processes in an aquifer system.</title>
        <authorList>
            <person name="Anantharaman K."/>
            <person name="Brown C.T."/>
            <person name="Hug L.A."/>
            <person name="Sharon I."/>
            <person name="Castelle C.J."/>
            <person name="Probst A.J."/>
            <person name="Thomas B.C."/>
            <person name="Singh A."/>
            <person name="Wilkins M.J."/>
            <person name="Karaoz U."/>
            <person name="Brodie E.L."/>
            <person name="Williams K.H."/>
            <person name="Hubbard S.S."/>
            <person name="Banfield J.F."/>
        </authorList>
    </citation>
    <scope>NUCLEOTIDE SEQUENCE [LARGE SCALE GENOMIC DNA]</scope>
</reference>